<dbReference type="AlphaFoldDB" id="A0A101M3X9"/>
<sequence>MKYLPLRSTWFSQPSTLDRTSRGEAANLIHGEVTKHLFGYVKSKHFAVSYICKRDSTYFPKGESNVGAETRNECRGRAILNRGLISFTLQ</sequence>
<protein>
    <submittedName>
        <fullName evidence="1">Uncharacterized protein</fullName>
    </submittedName>
</protein>
<gene>
    <name evidence="1" type="ORF">ABT39_MTgene470</name>
</gene>
<evidence type="ECO:0000313" key="1">
    <source>
        <dbReference type="EMBL" id="KUM50626.1"/>
    </source>
</evidence>
<accession>A0A101M3X9</accession>
<reference evidence="1" key="1">
    <citation type="journal article" date="2015" name="Genome Biol. Evol.">
        <title>Organellar Genomes of White Spruce (Picea glauca): Assembly and Annotation.</title>
        <authorList>
            <person name="Jackman S.D."/>
            <person name="Warren R.L."/>
            <person name="Gibb E.A."/>
            <person name="Vandervalk B.P."/>
            <person name="Mohamadi H."/>
            <person name="Chu J."/>
            <person name="Raymond A."/>
            <person name="Pleasance S."/>
            <person name="Coope R."/>
            <person name="Wildung M.R."/>
            <person name="Ritland C.E."/>
            <person name="Bousquet J."/>
            <person name="Jones S.J."/>
            <person name="Bohlmann J."/>
            <person name="Birol I."/>
        </authorList>
    </citation>
    <scope>NUCLEOTIDE SEQUENCE [LARGE SCALE GENOMIC DNA]</scope>
    <source>
        <tissue evidence="1">Flushing bud</tissue>
    </source>
</reference>
<dbReference type="EMBL" id="LKAM01000001">
    <property type="protein sequence ID" value="KUM50626.1"/>
    <property type="molecule type" value="Genomic_DNA"/>
</dbReference>
<geneLocation type="mitochondrion" evidence="1"/>
<comment type="caution">
    <text evidence="1">The sequence shown here is derived from an EMBL/GenBank/DDBJ whole genome shotgun (WGS) entry which is preliminary data.</text>
</comment>
<proteinExistence type="predicted"/>
<organism evidence="1">
    <name type="scientific">Picea glauca</name>
    <name type="common">White spruce</name>
    <name type="synonym">Pinus glauca</name>
    <dbReference type="NCBI Taxonomy" id="3330"/>
    <lineage>
        <taxon>Eukaryota</taxon>
        <taxon>Viridiplantae</taxon>
        <taxon>Streptophyta</taxon>
        <taxon>Embryophyta</taxon>
        <taxon>Tracheophyta</taxon>
        <taxon>Spermatophyta</taxon>
        <taxon>Pinopsida</taxon>
        <taxon>Pinidae</taxon>
        <taxon>Conifers I</taxon>
        <taxon>Pinales</taxon>
        <taxon>Pinaceae</taxon>
        <taxon>Picea</taxon>
    </lineage>
</organism>
<keyword evidence="1" id="KW-0496">Mitochondrion</keyword>
<name>A0A101M3X9_PICGL</name>